<reference evidence="3" key="1">
    <citation type="submission" date="2022-08" db="EMBL/GenBank/DDBJ databases">
        <title>Novel sulfate-reducing endosymbionts in the free-living metamonad Anaeramoeba.</title>
        <authorList>
            <person name="Jerlstrom-Hultqvist J."/>
            <person name="Cepicka I."/>
            <person name="Gallot-Lavallee L."/>
            <person name="Salas-Leiva D."/>
            <person name="Curtis B.A."/>
            <person name="Zahonova K."/>
            <person name="Pipaliya S."/>
            <person name="Dacks J."/>
            <person name="Roger A.J."/>
        </authorList>
    </citation>
    <scope>NUCLEOTIDE SEQUENCE</scope>
    <source>
        <strain evidence="3">Schooner1</strain>
    </source>
</reference>
<evidence type="ECO:0000256" key="1">
    <source>
        <dbReference type="SAM" id="SignalP"/>
    </source>
</evidence>
<keyword evidence="4" id="KW-1185">Reference proteome</keyword>
<dbReference type="InterPro" id="IPR029052">
    <property type="entry name" value="Metallo-depent_PP-like"/>
</dbReference>
<dbReference type="PANTHER" id="PTHR45867:SF3">
    <property type="entry name" value="ACID PHOSPHATASE TYPE 7"/>
    <property type="match status" value="1"/>
</dbReference>
<protein>
    <submittedName>
        <fullName evidence="3">Purple acid phosphatase</fullName>
    </submittedName>
</protein>
<sequence>MIYKLTIFLFCLATFANCWRFTFDADPRDTHPEEYEQTWQAAKKLFGDEGEFLITAGDAEITEDRLGDLQNVFGDDIRWFPVWGNHEVEDMNEEQLEYSRELLKKSAGDELVNKGPAGSERTTFSWDHKNVHFVALNQYFDGESDSGDNTCTYKEDNVTKDDCPGNMIDPIYEWLKDDLEDNDKPFIFVIGHEPAFPVFRHLEDSLNRYADNRNRFWALLVEHKVNFYICGHTHYYSRVVYGLSNPPVYQIDAGESKWGDYGQPSLFGNVEILDDDCGIHLTMWASATEDDPFTLSDTVEYFNSHLSETELDECKKKFYVPSDHNDDDNDDTVSSSGVFNSSKILLLAAILLVSLFFF</sequence>
<name>A0ABQ8X228_9EUKA</name>
<organism evidence="3 4">
    <name type="scientific">Anaeramoeba flamelloides</name>
    <dbReference type="NCBI Taxonomy" id="1746091"/>
    <lineage>
        <taxon>Eukaryota</taxon>
        <taxon>Metamonada</taxon>
        <taxon>Anaeramoebidae</taxon>
        <taxon>Anaeramoeba</taxon>
    </lineage>
</organism>
<proteinExistence type="predicted"/>
<dbReference type="Gene3D" id="3.60.21.10">
    <property type="match status" value="1"/>
</dbReference>
<feature type="domain" description="Calcineurin-like phosphoesterase" evidence="2">
    <location>
        <begin position="29"/>
        <end position="236"/>
    </location>
</feature>
<dbReference type="EMBL" id="JAOAOG010000346">
    <property type="protein sequence ID" value="KAJ6226205.1"/>
    <property type="molecule type" value="Genomic_DNA"/>
</dbReference>
<dbReference type="InterPro" id="IPR004843">
    <property type="entry name" value="Calcineurin-like_PHP"/>
</dbReference>
<dbReference type="Pfam" id="PF00149">
    <property type="entry name" value="Metallophos"/>
    <property type="match status" value="1"/>
</dbReference>
<evidence type="ECO:0000259" key="2">
    <source>
        <dbReference type="Pfam" id="PF00149"/>
    </source>
</evidence>
<feature type="signal peptide" evidence="1">
    <location>
        <begin position="1"/>
        <end position="18"/>
    </location>
</feature>
<dbReference type="Proteomes" id="UP001150062">
    <property type="component" value="Unassembled WGS sequence"/>
</dbReference>
<comment type="caution">
    <text evidence="3">The sequence shown here is derived from an EMBL/GenBank/DDBJ whole genome shotgun (WGS) entry which is preliminary data.</text>
</comment>
<feature type="chain" id="PRO_5046379786" evidence="1">
    <location>
        <begin position="19"/>
        <end position="358"/>
    </location>
</feature>
<keyword evidence="1" id="KW-0732">Signal</keyword>
<dbReference type="SUPFAM" id="SSF56300">
    <property type="entry name" value="Metallo-dependent phosphatases"/>
    <property type="match status" value="1"/>
</dbReference>
<gene>
    <name evidence="3" type="ORF">M0813_01174</name>
</gene>
<dbReference type="PANTHER" id="PTHR45867">
    <property type="entry name" value="PURPLE ACID PHOSPHATASE"/>
    <property type="match status" value="1"/>
</dbReference>
<accession>A0ABQ8X228</accession>
<evidence type="ECO:0000313" key="4">
    <source>
        <dbReference type="Proteomes" id="UP001150062"/>
    </source>
</evidence>
<evidence type="ECO:0000313" key="3">
    <source>
        <dbReference type="EMBL" id="KAJ6226205.1"/>
    </source>
</evidence>